<feature type="binding site" evidence="8">
    <location>
        <position position="139"/>
    </location>
    <ligand>
        <name>sn-glycerol 3-phosphate</name>
        <dbReference type="ChEBI" id="CHEBI:57597"/>
    </ligand>
</feature>
<dbReference type="InterPro" id="IPR008927">
    <property type="entry name" value="6-PGluconate_DH-like_C_sf"/>
</dbReference>
<comment type="similarity">
    <text evidence="1 8 12">Belongs to the NAD-dependent glycerol-3-phosphate dehydrogenase family.</text>
</comment>
<comment type="subcellular location">
    <subcellularLocation>
        <location evidence="8">Cytoplasm</location>
    </subcellularLocation>
</comment>
<evidence type="ECO:0000313" key="16">
    <source>
        <dbReference type="EMBL" id="QJG66981.1"/>
    </source>
</evidence>
<keyword evidence="8" id="KW-0547">Nucleotide-binding</keyword>
<feature type="binding site" evidence="10">
    <location>
        <begin position="256"/>
        <end position="257"/>
    </location>
    <ligand>
        <name>substrate</name>
    </ligand>
</feature>
<evidence type="ECO:0000256" key="9">
    <source>
        <dbReference type="PIRSR" id="PIRSR000114-1"/>
    </source>
</evidence>
<dbReference type="NCBIfam" id="NF000942">
    <property type="entry name" value="PRK00094.1-4"/>
    <property type="match status" value="1"/>
</dbReference>
<dbReference type="SUPFAM" id="SSF51735">
    <property type="entry name" value="NAD(P)-binding Rossmann-fold domains"/>
    <property type="match status" value="1"/>
</dbReference>
<keyword evidence="8" id="KW-0963">Cytoplasm</keyword>
<feature type="binding site" evidence="8">
    <location>
        <position position="105"/>
    </location>
    <ligand>
        <name>sn-glycerol 3-phosphate</name>
        <dbReference type="ChEBI" id="CHEBI:57597"/>
    </ligand>
</feature>
<keyword evidence="4 8" id="KW-0520">NAD</keyword>
<dbReference type="SUPFAM" id="SSF48179">
    <property type="entry name" value="6-phosphogluconate dehydrogenase C-terminal domain-like"/>
    <property type="match status" value="1"/>
</dbReference>
<organism evidence="16 17">
    <name type="scientific">Mycoplasma phocoenae</name>
    <dbReference type="NCBI Taxonomy" id="754517"/>
    <lineage>
        <taxon>Bacteria</taxon>
        <taxon>Bacillati</taxon>
        <taxon>Mycoplasmatota</taxon>
        <taxon>Mollicutes</taxon>
        <taxon>Mycoplasmataceae</taxon>
        <taxon>Mycoplasma</taxon>
    </lineage>
</organism>
<dbReference type="GO" id="GO:0005975">
    <property type="term" value="P:carbohydrate metabolic process"/>
    <property type="evidence" value="ECO:0007669"/>
    <property type="project" value="InterPro"/>
</dbReference>
<dbReference type="PIRSF" id="PIRSF000114">
    <property type="entry name" value="Glycerol-3-P_dh"/>
    <property type="match status" value="1"/>
</dbReference>
<evidence type="ECO:0000256" key="2">
    <source>
        <dbReference type="ARBA" id="ARBA00022516"/>
    </source>
</evidence>
<evidence type="ECO:0000256" key="10">
    <source>
        <dbReference type="PIRSR" id="PIRSR000114-2"/>
    </source>
</evidence>
<dbReference type="AlphaFoldDB" id="A0A858U4L4"/>
<comment type="catalytic activity">
    <reaction evidence="8 13">
        <text>sn-glycerol 3-phosphate + NADP(+) = dihydroxyacetone phosphate + NADPH + H(+)</text>
        <dbReference type="Rhea" id="RHEA:11096"/>
        <dbReference type="ChEBI" id="CHEBI:15378"/>
        <dbReference type="ChEBI" id="CHEBI:57597"/>
        <dbReference type="ChEBI" id="CHEBI:57642"/>
        <dbReference type="ChEBI" id="CHEBI:57783"/>
        <dbReference type="ChEBI" id="CHEBI:58349"/>
        <dbReference type="EC" id="1.1.1.94"/>
    </reaction>
</comment>
<feature type="binding site" evidence="11">
    <location>
        <begin position="8"/>
        <end position="13"/>
    </location>
    <ligand>
        <name>NAD(+)</name>
        <dbReference type="ChEBI" id="CHEBI:57540"/>
    </ligand>
</feature>
<dbReference type="EC" id="1.1.1.94" evidence="8"/>
<feature type="binding site" evidence="8">
    <location>
        <position position="245"/>
    </location>
    <ligand>
        <name>sn-glycerol 3-phosphate</name>
        <dbReference type="ChEBI" id="CHEBI:57597"/>
    </ligand>
</feature>
<dbReference type="GO" id="GO:0047952">
    <property type="term" value="F:glycerol-3-phosphate dehydrogenase [NAD(P)+] activity"/>
    <property type="evidence" value="ECO:0007669"/>
    <property type="project" value="UniProtKB-UniRule"/>
</dbReference>
<dbReference type="Proteomes" id="UP000501060">
    <property type="component" value="Chromosome"/>
</dbReference>
<feature type="binding site" evidence="8">
    <location>
        <position position="48"/>
    </location>
    <ligand>
        <name>NADPH</name>
        <dbReference type="ChEBI" id="CHEBI:57783"/>
    </ligand>
</feature>
<evidence type="ECO:0000313" key="17">
    <source>
        <dbReference type="Proteomes" id="UP000501060"/>
    </source>
</evidence>
<feature type="binding site" evidence="8">
    <location>
        <position position="141"/>
    </location>
    <ligand>
        <name>NADPH</name>
        <dbReference type="ChEBI" id="CHEBI:57783"/>
    </ligand>
</feature>
<evidence type="ECO:0000259" key="14">
    <source>
        <dbReference type="Pfam" id="PF01210"/>
    </source>
</evidence>
<evidence type="ECO:0000256" key="8">
    <source>
        <dbReference type="HAMAP-Rule" id="MF_00394"/>
    </source>
</evidence>
<keyword evidence="5 8" id="KW-0443">Lipid metabolism</keyword>
<feature type="binding site" evidence="8">
    <location>
        <position position="279"/>
    </location>
    <ligand>
        <name>NADPH</name>
        <dbReference type="ChEBI" id="CHEBI:57783"/>
    </ligand>
</feature>
<dbReference type="KEGG" id="mphe:HGG69_01430"/>
<evidence type="ECO:0000256" key="3">
    <source>
        <dbReference type="ARBA" id="ARBA00023002"/>
    </source>
</evidence>
<keyword evidence="6 8" id="KW-0594">Phospholipid biosynthesis</keyword>
<comment type="pathway">
    <text evidence="8">Membrane lipid metabolism; glycerophospholipid metabolism.</text>
</comment>
<keyword evidence="17" id="KW-1185">Reference proteome</keyword>
<dbReference type="InterPro" id="IPR036291">
    <property type="entry name" value="NAD(P)-bd_dom_sf"/>
</dbReference>
<sequence>MSRVTIIGSGSMGSAVAKILHTNGHSVVIYGIDEQEITELKVGKNTKYFPEEIMLPNFETTNILKDSLHNTEYIVLAVPSKFMDSVLNDVIQNLNSKVVLINIAKGFYPGTIIPLHTAIKDKTSDNTCVRGVVSLIGPSHAEEIVKNSITVVDAVEENIELAKEIQKLFSNHYFRVYTQTDVIGAEIGSIYKNILAIASGILYQKKYGINTRAALITRGLVEMKKYAEYNGGKLETLFGLTGIGDLIVTAFSEFSRNFSFGVLFAKQGQKALETNMTVEGLTALNAIYNNVIKANKMELPITHGLYKVIYEQVDIENMLKQLIQRDLKSEE</sequence>
<dbReference type="PANTHER" id="PTHR11728">
    <property type="entry name" value="GLYCEROL-3-PHOSPHATE DEHYDROGENASE"/>
    <property type="match status" value="1"/>
</dbReference>
<evidence type="ECO:0000256" key="1">
    <source>
        <dbReference type="ARBA" id="ARBA00011009"/>
    </source>
</evidence>
<dbReference type="PRINTS" id="PR00077">
    <property type="entry name" value="GPDHDRGNASE"/>
</dbReference>
<feature type="binding site" evidence="10">
    <location>
        <position position="105"/>
    </location>
    <ligand>
        <name>substrate</name>
    </ligand>
</feature>
<keyword evidence="8" id="KW-0521">NADP</keyword>
<evidence type="ECO:0000256" key="11">
    <source>
        <dbReference type="PIRSR" id="PIRSR000114-3"/>
    </source>
</evidence>
<dbReference type="PROSITE" id="PS00957">
    <property type="entry name" value="NAD_G3PDH"/>
    <property type="match status" value="1"/>
</dbReference>
<feature type="domain" description="Glycerol-3-phosphate dehydrogenase NAD-dependent C-terminal" evidence="15">
    <location>
        <begin position="181"/>
        <end position="319"/>
    </location>
</feature>
<evidence type="ECO:0000256" key="13">
    <source>
        <dbReference type="RuleBase" id="RU000439"/>
    </source>
</evidence>
<reference evidence="16 17" key="1">
    <citation type="submission" date="2020-04" db="EMBL/GenBank/DDBJ databases">
        <title>Novel Mycoplasma species detected in Phocoena phocoena (harbor porpoise) from the USA.</title>
        <authorList>
            <person name="Volokhov D.V."/>
        </authorList>
    </citation>
    <scope>NUCLEOTIDE SEQUENCE [LARGE SCALE GENOMIC DNA]</scope>
    <source>
        <strain evidence="16 17">Phocoena C-264-GEN</strain>
    </source>
</reference>
<dbReference type="EMBL" id="CP051481">
    <property type="protein sequence ID" value="QJG66981.1"/>
    <property type="molecule type" value="Genomic_DNA"/>
</dbReference>
<evidence type="ECO:0000256" key="6">
    <source>
        <dbReference type="ARBA" id="ARBA00023209"/>
    </source>
</evidence>
<feature type="binding site" evidence="11">
    <location>
        <position position="256"/>
    </location>
    <ligand>
        <name>NAD(+)</name>
        <dbReference type="ChEBI" id="CHEBI:57540"/>
    </ligand>
</feature>
<dbReference type="Pfam" id="PF07479">
    <property type="entry name" value="NAD_Gly3P_dh_C"/>
    <property type="match status" value="1"/>
</dbReference>
<evidence type="ECO:0000256" key="7">
    <source>
        <dbReference type="ARBA" id="ARBA00023264"/>
    </source>
</evidence>
<evidence type="ECO:0000256" key="5">
    <source>
        <dbReference type="ARBA" id="ARBA00023098"/>
    </source>
</evidence>
<feature type="binding site" evidence="8">
    <location>
        <position position="257"/>
    </location>
    <ligand>
        <name>sn-glycerol 3-phosphate</name>
        <dbReference type="ChEBI" id="CHEBI:57597"/>
    </ligand>
</feature>
<dbReference type="GO" id="GO:0051287">
    <property type="term" value="F:NAD binding"/>
    <property type="evidence" value="ECO:0007669"/>
    <property type="project" value="InterPro"/>
</dbReference>
<evidence type="ECO:0000259" key="15">
    <source>
        <dbReference type="Pfam" id="PF07479"/>
    </source>
</evidence>
<comment type="caution">
    <text evidence="8">Lacks conserved residue(s) required for the propagation of feature annotation.</text>
</comment>
<accession>A0A858U4L4</accession>
<dbReference type="HAMAP" id="MF_00394">
    <property type="entry name" value="NAD_Glyc3P_dehydrog"/>
    <property type="match status" value="1"/>
</dbReference>
<dbReference type="Gene3D" id="3.40.50.720">
    <property type="entry name" value="NAD(P)-binding Rossmann-like Domain"/>
    <property type="match status" value="1"/>
</dbReference>
<feature type="active site" description="Proton acceptor" evidence="8 9">
    <location>
        <position position="192"/>
    </location>
</feature>
<evidence type="ECO:0000256" key="4">
    <source>
        <dbReference type="ARBA" id="ARBA00023027"/>
    </source>
</evidence>
<feature type="binding site" evidence="11">
    <location>
        <position position="141"/>
    </location>
    <ligand>
        <name>NAD(+)</name>
        <dbReference type="ChEBI" id="CHEBI:57540"/>
    </ligand>
</feature>
<evidence type="ECO:0000256" key="12">
    <source>
        <dbReference type="RuleBase" id="RU000437"/>
    </source>
</evidence>
<protein>
    <recommendedName>
        <fullName evidence="8">Glycerol-3-phosphate dehydrogenase [NAD(P)+]</fullName>
        <ecNumber evidence="8">1.1.1.94</ecNumber>
    </recommendedName>
    <alternativeName>
        <fullName evidence="8">NAD(P)(+)-dependent glycerol-3-phosphate dehydrogenase</fullName>
    </alternativeName>
    <alternativeName>
        <fullName evidence="8">NAD(P)H-dependent dihydroxyacetone-phosphate reductase</fullName>
    </alternativeName>
</protein>
<dbReference type="InterPro" id="IPR006168">
    <property type="entry name" value="G3P_DH_NAD-dep"/>
</dbReference>
<feature type="binding site" evidence="8">
    <location>
        <position position="105"/>
    </location>
    <ligand>
        <name>NADPH</name>
        <dbReference type="ChEBI" id="CHEBI:57783"/>
    </ligand>
</feature>
<feature type="binding site" evidence="8">
    <location>
        <position position="137"/>
    </location>
    <ligand>
        <name>sn-glycerol 3-phosphate</name>
        <dbReference type="ChEBI" id="CHEBI:57597"/>
    </ligand>
</feature>
<proteinExistence type="inferred from homology"/>
<feature type="binding site" evidence="8">
    <location>
        <position position="192"/>
    </location>
    <ligand>
        <name>sn-glycerol 3-phosphate</name>
        <dbReference type="ChEBI" id="CHEBI:57597"/>
    </ligand>
</feature>
<keyword evidence="7 8" id="KW-1208">Phospholipid metabolism</keyword>
<dbReference type="GO" id="GO:0046168">
    <property type="term" value="P:glycerol-3-phosphate catabolic process"/>
    <property type="evidence" value="ECO:0007669"/>
    <property type="project" value="InterPro"/>
</dbReference>
<dbReference type="NCBIfam" id="NF000940">
    <property type="entry name" value="PRK00094.1-2"/>
    <property type="match status" value="1"/>
</dbReference>
<dbReference type="InterPro" id="IPR011128">
    <property type="entry name" value="G3P_DH_NAD-dep_N"/>
</dbReference>
<gene>
    <name evidence="8" type="primary">gpsA</name>
    <name evidence="16" type="ORF">HGG69_01430</name>
</gene>
<dbReference type="GO" id="GO:0008654">
    <property type="term" value="P:phospholipid biosynthetic process"/>
    <property type="evidence" value="ECO:0007669"/>
    <property type="project" value="UniProtKB-KW"/>
</dbReference>
<dbReference type="PANTHER" id="PTHR11728:SF1">
    <property type="entry name" value="GLYCEROL-3-PHOSPHATE DEHYDROGENASE [NAD(+)] 2, CHLOROPLASTIC"/>
    <property type="match status" value="1"/>
</dbReference>
<feature type="binding site" evidence="8">
    <location>
        <position position="11"/>
    </location>
    <ligand>
        <name>NADPH</name>
        <dbReference type="ChEBI" id="CHEBI:57783"/>
    </ligand>
</feature>
<dbReference type="InterPro" id="IPR006109">
    <property type="entry name" value="G3P_DH_NAD-dep_C"/>
</dbReference>
<dbReference type="UniPathway" id="UPA00940"/>
<comment type="catalytic activity">
    <reaction evidence="8">
        <text>sn-glycerol 3-phosphate + NAD(+) = dihydroxyacetone phosphate + NADH + H(+)</text>
        <dbReference type="Rhea" id="RHEA:11092"/>
        <dbReference type="ChEBI" id="CHEBI:15378"/>
        <dbReference type="ChEBI" id="CHEBI:57540"/>
        <dbReference type="ChEBI" id="CHEBI:57597"/>
        <dbReference type="ChEBI" id="CHEBI:57642"/>
        <dbReference type="ChEBI" id="CHEBI:57945"/>
        <dbReference type="EC" id="1.1.1.94"/>
    </reaction>
</comment>
<dbReference type="Gene3D" id="1.10.1040.10">
    <property type="entry name" value="N-(1-d-carboxylethyl)-l-norvaline Dehydrogenase, domain 2"/>
    <property type="match status" value="1"/>
</dbReference>
<name>A0A858U4L4_9MOLU</name>
<keyword evidence="3 8" id="KW-0560">Oxidoreductase</keyword>
<dbReference type="RefSeq" id="WP_169605032.1">
    <property type="nucleotide sequence ID" value="NZ_CP051481.1"/>
</dbReference>
<dbReference type="Pfam" id="PF01210">
    <property type="entry name" value="NAD_Gly3P_dh_N"/>
    <property type="match status" value="1"/>
</dbReference>
<feature type="binding site" evidence="8">
    <location>
        <position position="256"/>
    </location>
    <ligand>
        <name>sn-glycerol 3-phosphate</name>
        <dbReference type="ChEBI" id="CHEBI:57597"/>
    </ligand>
</feature>
<dbReference type="GO" id="GO:0046167">
    <property type="term" value="P:glycerol-3-phosphate biosynthetic process"/>
    <property type="evidence" value="ECO:0007669"/>
    <property type="project" value="UniProtKB-UniRule"/>
</dbReference>
<keyword evidence="2 8" id="KW-0444">Lipid biosynthesis</keyword>
<feature type="binding site" evidence="8">
    <location>
        <position position="256"/>
    </location>
    <ligand>
        <name>NADPH</name>
        <dbReference type="ChEBI" id="CHEBI:57783"/>
    </ligand>
</feature>
<dbReference type="GO" id="GO:0005829">
    <property type="term" value="C:cytosol"/>
    <property type="evidence" value="ECO:0007669"/>
    <property type="project" value="TreeGrafter"/>
</dbReference>
<feature type="domain" description="Glycerol-3-phosphate dehydrogenase NAD-dependent N-terminal" evidence="14">
    <location>
        <begin position="4"/>
        <end position="159"/>
    </location>
</feature>
<comment type="function">
    <text evidence="8">Catalyzes the reduction of the glycolytic intermediate dihydroxyacetone phosphate (DHAP) to sn-glycerol 3-phosphate (G3P), the key precursor for phospholipid synthesis.</text>
</comment>
<dbReference type="GO" id="GO:0006650">
    <property type="term" value="P:glycerophospholipid metabolic process"/>
    <property type="evidence" value="ECO:0007669"/>
    <property type="project" value="UniProtKB-UniRule"/>
</dbReference>
<feature type="binding site" evidence="11">
    <location>
        <position position="82"/>
    </location>
    <ligand>
        <name>NAD(+)</name>
        <dbReference type="ChEBI" id="CHEBI:57540"/>
    </ligand>
</feature>
<feature type="binding site" evidence="8">
    <location>
        <position position="255"/>
    </location>
    <ligand>
        <name>sn-glycerol 3-phosphate</name>
        <dbReference type="ChEBI" id="CHEBI:57597"/>
    </ligand>
</feature>
<dbReference type="InterPro" id="IPR013328">
    <property type="entry name" value="6PGD_dom2"/>
</dbReference>